<accession>A0A151T2G3</accession>
<evidence type="ECO:0000313" key="2">
    <source>
        <dbReference type="Proteomes" id="UP000075243"/>
    </source>
</evidence>
<organism evidence="1 2">
    <name type="scientific">Cajanus cajan</name>
    <name type="common">Pigeon pea</name>
    <name type="synonym">Cajanus indicus</name>
    <dbReference type="NCBI Taxonomy" id="3821"/>
    <lineage>
        <taxon>Eukaryota</taxon>
        <taxon>Viridiplantae</taxon>
        <taxon>Streptophyta</taxon>
        <taxon>Embryophyta</taxon>
        <taxon>Tracheophyta</taxon>
        <taxon>Spermatophyta</taxon>
        <taxon>Magnoliopsida</taxon>
        <taxon>eudicotyledons</taxon>
        <taxon>Gunneridae</taxon>
        <taxon>Pentapetalae</taxon>
        <taxon>rosids</taxon>
        <taxon>fabids</taxon>
        <taxon>Fabales</taxon>
        <taxon>Fabaceae</taxon>
        <taxon>Papilionoideae</taxon>
        <taxon>50 kb inversion clade</taxon>
        <taxon>NPAAA clade</taxon>
        <taxon>indigoferoid/millettioid clade</taxon>
        <taxon>Phaseoleae</taxon>
        <taxon>Cajanus</taxon>
    </lineage>
</organism>
<dbReference type="AlphaFoldDB" id="A0A151T2G3"/>
<dbReference type="Proteomes" id="UP000075243">
    <property type="component" value="Chromosome 9"/>
</dbReference>
<evidence type="ECO:0000313" key="1">
    <source>
        <dbReference type="EMBL" id="KYP61217.1"/>
    </source>
</evidence>
<proteinExistence type="predicted"/>
<sequence length="73" mass="7771">MAPTCDTARKPICLTSASATARLFVPTASAQAIMVWTRRIPFSWESTRRSARVDSEGLRRLLGLGCCGSGVGA</sequence>
<dbReference type="Gramene" id="C.cajan_22970.t">
    <property type="protein sequence ID" value="C.cajan_22970.t.cds1"/>
    <property type="gene ID" value="C.cajan_22970"/>
</dbReference>
<reference evidence="1 2" key="1">
    <citation type="journal article" date="2012" name="Nat. Biotechnol.">
        <title>Draft genome sequence of pigeonpea (Cajanus cajan), an orphan legume crop of resource-poor farmers.</title>
        <authorList>
            <person name="Varshney R.K."/>
            <person name="Chen W."/>
            <person name="Li Y."/>
            <person name="Bharti A.K."/>
            <person name="Saxena R.K."/>
            <person name="Schlueter J.A."/>
            <person name="Donoghue M.T."/>
            <person name="Azam S."/>
            <person name="Fan G."/>
            <person name="Whaley A.M."/>
            <person name="Farmer A.D."/>
            <person name="Sheridan J."/>
            <person name="Iwata A."/>
            <person name="Tuteja R."/>
            <person name="Penmetsa R.V."/>
            <person name="Wu W."/>
            <person name="Upadhyaya H.D."/>
            <person name="Yang S.P."/>
            <person name="Shah T."/>
            <person name="Saxena K.B."/>
            <person name="Michael T."/>
            <person name="McCombie W.R."/>
            <person name="Yang B."/>
            <person name="Zhang G."/>
            <person name="Yang H."/>
            <person name="Wang J."/>
            <person name="Spillane C."/>
            <person name="Cook D.R."/>
            <person name="May G.D."/>
            <person name="Xu X."/>
            <person name="Jackson S.A."/>
        </authorList>
    </citation>
    <scope>NUCLEOTIDE SEQUENCE [LARGE SCALE GENOMIC DNA]</scope>
    <source>
        <strain evidence="2">cv. Asha</strain>
    </source>
</reference>
<dbReference type="EMBL" id="CM003611">
    <property type="protein sequence ID" value="KYP61217.1"/>
    <property type="molecule type" value="Genomic_DNA"/>
</dbReference>
<keyword evidence="2" id="KW-1185">Reference proteome</keyword>
<name>A0A151T2G3_CAJCA</name>
<gene>
    <name evidence="1" type="ORF">KK1_023644</name>
</gene>
<protein>
    <submittedName>
        <fullName evidence="1">Uncharacterized protein</fullName>
    </submittedName>
</protein>